<dbReference type="Proteomes" id="UP000198287">
    <property type="component" value="Unassembled WGS sequence"/>
</dbReference>
<dbReference type="EMBL" id="LNIX01000038">
    <property type="protein sequence ID" value="OXA39580.1"/>
    <property type="molecule type" value="Genomic_DNA"/>
</dbReference>
<keyword evidence="3" id="KW-1185">Reference proteome</keyword>
<dbReference type="InterPro" id="IPR008984">
    <property type="entry name" value="SMAD_FHA_dom_sf"/>
</dbReference>
<sequence>MEGESLPAKTHGCDGVLFVLKGKNCSPVCRDDYCIDLAKHTDEWKREAVILNIPGQKYTIGSGKNLESLDAAKYGQFLLFPNYADVTKEQCKIECDTSGNFWLCSLGDGETFVNGKLLDSKDRLKFGDMFYFSLNLSKLWDPELDKSKIWKLYRRNACGRDFAVFKFKRLTPKGRTQQDNKEANHEDNANSEDFHGSSTNPKLVKHPIFDENSILTKIFEYLIPENNDNQQKDLFNCRLVSKSWNESSLLVLQKNLVLNLTITMDNLIRDPNSLANRLHWKTHRMKGLKFDGMKINIWPQRSTYYIRDNEERDKAVVKFNQDFSAFINHPDFHPVKVLTMNIDYLTPISTLLSKFCHSLEELTIQINMIWIRDENKTRFLETLIFPKLKKLTLEFCQQEEGDLGKIRESKYLAQLLEGFKGIEQLVLKNYAKLPSDFGPFKNLRKITIYGGCNYNVEIFNLLDFLSQIGTLPADQVRSFKVEIDLIDVQVTPVEVEEALLCFLHNQAGSLENLELSARYTQPIKLPRCMPNLKKLWIGESLNWTESEFMWGAKLSSQVTKKSKGHMSEFRPDTLSLVLWDGDECGQESCRTCNDTLAFGRWNQDEREFVCYIPNVENIWAWTQ</sequence>
<dbReference type="AlphaFoldDB" id="A0A226D3F1"/>
<dbReference type="CDD" id="cd09917">
    <property type="entry name" value="F-box_SF"/>
    <property type="match status" value="1"/>
</dbReference>
<comment type="caution">
    <text evidence="2">The sequence shown here is derived from an EMBL/GenBank/DDBJ whole genome shotgun (WGS) entry which is preliminary data.</text>
</comment>
<protein>
    <recommendedName>
        <fullName evidence="4">FHA domain-containing protein</fullName>
    </recommendedName>
</protein>
<evidence type="ECO:0000313" key="2">
    <source>
        <dbReference type="EMBL" id="OXA39580.1"/>
    </source>
</evidence>
<evidence type="ECO:0000256" key="1">
    <source>
        <dbReference type="SAM" id="MobiDB-lite"/>
    </source>
</evidence>
<proteinExistence type="predicted"/>
<evidence type="ECO:0008006" key="4">
    <source>
        <dbReference type="Google" id="ProtNLM"/>
    </source>
</evidence>
<dbReference type="Gene3D" id="3.80.10.10">
    <property type="entry name" value="Ribonuclease Inhibitor"/>
    <property type="match status" value="1"/>
</dbReference>
<organism evidence="2 3">
    <name type="scientific">Folsomia candida</name>
    <name type="common">Springtail</name>
    <dbReference type="NCBI Taxonomy" id="158441"/>
    <lineage>
        <taxon>Eukaryota</taxon>
        <taxon>Metazoa</taxon>
        <taxon>Ecdysozoa</taxon>
        <taxon>Arthropoda</taxon>
        <taxon>Hexapoda</taxon>
        <taxon>Collembola</taxon>
        <taxon>Entomobryomorpha</taxon>
        <taxon>Isotomoidea</taxon>
        <taxon>Isotomidae</taxon>
        <taxon>Proisotominae</taxon>
        <taxon>Folsomia</taxon>
    </lineage>
</organism>
<evidence type="ECO:0000313" key="3">
    <source>
        <dbReference type="Proteomes" id="UP000198287"/>
    </source>
</evidence>
<dbReference type="InterPro" id="IPR032675">
    <property type="entry name" value="LRR_dom_sf"/>
</dbReference>
<reference evidence="2 3" key="1">
    <citation type="submission" date="2015-12" db="EMBL/GenBank/DDBJ databases">
        <title>The genome of Folsomia candida.</title>
        <authorList>
            <person name="Faddeeva A."/>
            <person name="Derks M.F."/>
            <person name="Anvar Y."/>
            <person name="Smit S."/>
            <person name="Van Straalen N."/>
            <person name="Roelofs D."/>
        </authorList>
    </citation>
    <scope>NUCLEOTIDE SEQUENCE [LARGE SCALE GENOMIC DNA]</scope>
    <source>
        <strain evidence="2 3">VU population</strain>
        <tissue evidence="2">Whole body</tissue>
    </source>
</reference>
<name>A0A226D3F1_FOLCA</name>
<dbReference type="SUPFAM" id="SSF49879">
    <property type="entry name" value="SMAD/FHA domain"/>
    <property type="match status" value="1"/>
</dbReference>
<dbReference type="SUPFAM" id="SSF52047">
    <property type="entry name" value="RNI-like"/>
    <property type="match status" value="1"/>
</dbReference>
<gene>
    <name evidence="2" type="ORF">Fcan01_25754</name>
</gene>
<feature type="region of interest" description="Disordered" evidence="1">
    <location>
        <begin position="175"/>
        <end position="204"/>
    </location>
</feature>
<accession>A0A226D3F1</accession>
<feature type="compositionally biased region" description="Basic and acidic residues" evidence="1">
    <location>
        <begin position="176"/>
        <end position="195"/>
    </location>
</feature>